<name>A0A6A0AIB3_HAELA</name>
<evidence type="ECO:0000256" key="1">
    <source>
        <dbReference type="SAM" id="MobiDB-lite"/>
    </source>
</evidence>
<accession>A0A6A0AIB3</accession>
<feature type="region of interest" description="Disordered" evidence="1">
    <location>
        <begin position="1"/>
        <end position="27"/>
    </location>
</feature>
<proteinExistence type="predicted"/>
<dbReference type="EMBL" id="BLLF01006547">
    <property type="protein sequence ID" value="GFH32348.1"/>
    <property type="molecule type" value="Genomic_DNA"/>
</dbReference>
<gene>
    <name evidence="2" type="ORF">HaLaN_31555</name>
</gene>
<evidence type="ECO:0000313" key="2">
    <source>
        <dbReference type="EMBL" id="GFH32348.1"/>
    </source>
</evidence>
<reference evidence="2 3" key="1">
    <citation type="submission" date="2020-02" db="EMBL/GenBank/DDBJ databases">
        <title>Draft genome sequence of Haematococcus lacustris strain NIES-144.</title>
        <authorList>
            <person name="Morimoto D."/>
            <person name="Nakagawa S."/>
            <person name="Yoshida T."/>
            <person name="Sawayama S."/>
        </authorList>
    </citation>
    <scope>NUCLEOTIDE SEQUENCE [LARGE SCALE GENOMIC DNA]</scope>
    <source>
        <strain evidence="2 3">NIES-144</strain>
    </source>
</reference>
<dbReference type="Proteomes" id="UP000485058">
    <property type="component" value="Unassembled WGS sequence"/>
</dbReference>
<feature type="non-terminal residue" evidence="2">
    <location>
        <position position="27"/>
    </location>
</feature>
<feature type="non-terminal residue" evidence="2">
    <location>
        <position position="1"/>
    </location>
</feature>
<sequence>MPQGGEVKVEVKEGAGSTEEVDFSKIG</sequence>
<keyword evidence="3" id="KW-1185">Reference proteome</keyword>
<protein>
    <submittedName>
        <fullName evidence="2">Uncharacterized protein</fullName>
    </submittedName>
</protein>
<comment type="caution">
    <text evidence="2">The sequence shown here is derived from an EMBL/GenBank/DDBJ whole genome shotgun (WGS) entry which is preliminary data.</text>
</comment>
<organism evidence="2 3">
    <name type="scientific">Haematococcus lacustris</name>
    <name type="common">Green alga</name>
    <name type="synonym">Haematococcus pluvialis</name>
    <dbReference type="NCBI Taxonomy" id="44745"/>
    <lineage>
        <taxon>Eukaryota</taxon>
        <taxon>Viridiplantae</taxon>
        <taxon>Chlorophyta</taxon>
        <taxon>core chlorophytes</taxon>
        <taxon>Chlorophyceae</taxon>
        <taxon>CS clade</taxon>
        <taxon>Chlamydomonadales</taxon>
        <taxon>Haematococcaceae</taxon>
        <taxon>Haematococcus</taxon>
    </lineage>
</organism>
<dbReference type="AlphaFoldDB" id="A0A6A0AIB3"/>
<evidence type="ECO:0000313" key="3">
    <source>
        <dbReference type="Proteomes" id="UP000485058"/>
    </source>
</evidence>